<dbReference type="EMBL" id="JRRC01175037">
    <property type="protein sequence ID" value="KHG01176.1"/>
    <property type="molecule type" value="Genomic_DNA"/>
</dbReference>
<proteinExistence type="predicted"/>
<dbReference type="AlphaFoldDB" id="A0A0B0MQG1"/>
<protein>
    <submittedName>
        <fullName evidence="1">Uncharacterized protein</fullName>
    </submittedName>
</protein>
<evidence type="ECO:0000313" key="2">
    <source>
        <dbReference type="Proteomes" id="UP000032142"/>
    </source>
</evidence>
<keyword evidence="2" id="KW-1185">Reference proteome</keyword>
<dbReference type="Proteomes" id="UP000032142">
    <property type="component" value="Unassembled WGS sequence"/>
</dbReference>
<reference evidence="2" key="1">
    <citation type="submission" date="2014-09" db="EMBL/GenBank/DDBJ databases">
        <authorList>
            <person name="Mudge J."/>
            <person name="Ramaraj T."/>
            <person name="Lindquist I.E."/>
            <person name="Bharti A.K."/>
            <person name="Sundararajan A."/>
            <person name="Cameron C.T."/>
            <person name="Woodward J.E."/>
            <person name="May G.D."/>
            <person name="Brubaker C."/>
            <person name="Broadhvest J."/>
            <person name="Wilkins T.A."/>
        </authorList>
    </citation>
    <scope>NUCLEOTIDE SEQUENCE</scope>
    <source>
        <strain evidence="2">cv. AKA8401</strain>
    </source>
</reference>
<comment type="caution">
    <text evidence="1">The sequence shown here is derived from an EMBL/GenBank/DDBJ whole genome shotgun (WGS) entry which is preliminary data.</text>
</comment>
<accession>A0A0B0MQG1</accession>
<sequence length="27" mass="2978">MAKSHAHVLSRASILTCILKKIQGTNR</sequence>
<gene>
    <name evidence="1" type="ORF">F383_22367</name>
</gene>
<organism evidence="1 2">
    <name type="scientific">Gossypium arboreum</name>
    <name type="common">Tree cotton</name>
    <name type="synonym">Gossypium nanking</name>
    <dbReference type="NCBI Taxonomy" id="29729"/>
    <lineage>
        <taxon>Eukaryota</taxon>
        <taxon>Viridiplantae</taxon>
        <taxon>Streptophyta</taxon>
        <taxon>Embryophyta</taxon>
        <taxon>Tracheophyta</taxon>
        <taxon>Spermatophyta</taxon>
        <taxon>Magnoliopsida</taxon>
        <taxon>eudicotyledons</taxon>
        <taxon>Gunneridae</taxon>
        <taxon>Pentapetalae</taxon>
        <taxon>rosids</taxon>
        <taxon>malvids</taxon>
        <taxon>Malvales</taxon>
        <taxon>Malvaceae</taxon>
        <taxon>Malvoideae</taxon>
        <taxon>Gossypium</taxon>
    </lineage>
</organism>
<evidence type="ECO:0000313" key="1">
    <source>
        <dbReference type="EMBL" id="KHG01176.1"/>
    </source>
</evidence>
<name>A0A0B0MQG1_GOSAR</name>